<reference evidence="2" key="2">
    <citation type="submission" date="2022-01" db="EMBL/GenBank/DDBJ databases">
        <authorList>
            <person name="Yamashiro T."/>
            <person name="Shiraishi A."/>
            <person name="Satake H."/>
            <person name="Nakayama K."/>
        </authorList>
    </citation>
    <scope>NUCLEOTIDE SEQUENCE</scope>
</reference>
<proteinExistence type="predicted"/>
<gene>
    <name evidence="2" type="ORF">Tco_0725237</name>
</gene>
<comment type="caution">
    <text evidence="2">The sequence shown here is derived from an EMBL/GenBank/DDBJ whole genome shotgun (WGS) entry which is preliminary data.</text>
</comment>
<dbReference type="Proteomes" id="UP001151760">
    <property type="component" value="Unassembled WGS sequence"/>
</dbReference>
<accession>A0ABQ4YDB3</accession>
<sequence length="229" mass="27070">MKVIKEESEVLGLLRINDDLFTCDTPLGTGLSYFPSVEQQFDNLEYDDLDVYERKVGYDEIKTDIFHFKTPLCKAFNEFNYLLQIDTDVLTKDIPGFKTYEGYRDDWIYEWNKGIPWVDEKPSTDNEVWKESIDNIDHVCKPFHFKSGHARWPTCNWREDGYCNKGNLPGMIQVGNKIHYQDYEWYEALEDSDRKDKALNNNAILEGSKKEEEESSEDAWSHYTPIDEW</sequence>
<keyword evidence="3" id="KW-1185">Reference proteome</keyword>
<evidence type="ECO:0000313" key="2">
    <source>
        <dbReference type="EMBL" id="GJS75356.1"/>
    </source>
</evidence>
<reference evidence="2" key="1">
    <citation type="journal article" date="2022" name="Int. J. Mol. Sci.">
        <title>Draft Genome of Tanacetum Coccineum: Genomic Comparison of Closely Related Tanacetum-Family Plants.</title>
        <authorList>
            <person name="Yamashiro T."/>
            <person name="Shiraishi A."/>
            <person name="Nakayama K."/>
            <person name="Satake H."/>
        </authorList>
    </citation>
    <scope>NUCLEOTIDE SEQUENCE</scope>
</reference>
<evidence type="ECO:0000256" key="1">
    <source>
        <dbReference type="SAM" id="MobiDB-lite"/>
    </source>
</evidence>
<organism evidence="2 3">
    <name type="scientific">Tanacetum coccineum</name>
    <dbReference type="NCBI Taxonomy" id="301880"/>
    <lineage>
        <taxon>Eukaryota</taxon>
        <taxon>Viridiplantae</taxon>
        <taxon>Streptophyta</taxon>
        <taxon>Embryophyta</taxon>
        <taxon>Tracheophyta</taxon>
        <taxon>Spermatophyta</taxon>
        <taxon>Magnoliopsida</taxon>
        <taxon>eudicotyledons</taxon>
        <taxon>Gunneridae</taxon>
        <taxon>Pentapetalae</taxon>
        <taxon>asterids</taxon>
        <taxon>campanulids</taxon>
        <taxon>Asterales</taxon>
        <taxon>Asteraceae</taxon>
        <taxon>Asteroideae</taxon>
        <taxon>Anthemideae</taxon>
        <taxon>Anthemidinae</taxon>
        <taxon>Tanacetum</taxon>
    </lineage>
</organism>
<evidence type="ECO:0000313" key="3">
    <source>
        <dbReference type="Proteomes" id="UP001151760"/>
    </source>
</evidence>
<protein>
    <submittedName>
        <fullName evidence="2">Uncharacterized protein</fullName>
    </submittedName>
</protein>
<name>A0ABQ4YDB3_9ASTR</name>
<dbReference type="EMBL" id="BQNB010010297">
    <property type="protein sequence ID" value="GJS75356.1"/>
    <property type="molecule type" value="Genomic_DNA"/>
</dbReference>
<feature type="region of interest" description="Disordered" evidence="1">
    <location>
        <begin position="200"/>
        <end position="229"/>
    </location>
</feature>